<evidence type="ECO:0000256" key="3">
    <source>
        <dbReference type="ARBA" id="ARBA00022692"/>
    </source>
</evidence>
<dbReference type="InterPro" id="IPR004240">
    <property type="entry name" value="EMP70"/>
</dbReference>
<organism evidence="8 9">
    <name type="scientific">Fragilariopsis cylindrus CCMP1102</name>
    <dbReference type="NCBI Taxonomy" id="635003"/>
    <lineage>
        <taxon>Eukaryota</taxon>
        <taxon>Sar</taxon>
        <taxon>Stramenopiles</taxon>
        <taxon>Ochrophyta</taxon>
        <taxon>Bacillariophyta</taxon>
        <taxon>Bacillariophyceae</taxon>
        <taxon>Bacillariophycidae</taxon>
        <taxon>Bacillariales</taxon>
        <taxon>Bacillariaceae</taxon>
        <taxon>Fragilariopsis</taxon>
    </lineage>
</organism>
<dbReference type="Pfam" id="PF02990">
    <property type="entry name" value="EMP70"/>
    <property type="match status" value="1"/>
</dbReference>
<feature type="transmembrane region" description="Helical" evidence="7">
    <location>
        <begin position="583"/>
        <end position="603"/>
    </location>
</feature>
<feature type="transmembrane region" description="Helical" evidence="7">
    <location>
        <begin position="545"/>
        <end position="571"/>
    </location>
</feature>
<feature type="transmembrane region" description="Helical" evidence="7">
    <location>
        <begin position="609"/>
        <end position="631"/>
    </location>
</feature>
<proteinExistence type="inferred from homology"/>
<accession>A0A1E7FNJ7</accession>
<keyword evidence="6 7" id="KW-0472">Membrane</keyword>
<keyword evidence="5 7" id="KW-1133">Transmembrane helix</keyword>
<comment type="subcellular location">
    <subcellularLocation>
        <location evidence="1">Membrane</location>
        <topology evidence="1">Multi-pass membrane protein</topology>
    </subcellularLocation>
</comment>
<evidence type="ECO:0000313" key="8">
    <source>
        <dbReference type="EMBL" id="OEU19738.1"/>
    </source>
</evidence>
<evidence type="ECO:0000256" key="5">
    <source>
        <dbReference type="ARBA" id="ARBA00022989"/>
    </source>
</evidence>
<dbReference type="GO" id="GO:0072657">
    <property type="term" value="P:protein localization to membrane"/>
    <property type="evidence" value="ECO:0007669"/>
    <property type="project" value="TreeGrafter"/>
</dbReference>
<feature type="transmembrane region" description="Helical" evidence="7">
    <location>
        <begin position="451"/>
        <end position="477"/>
    </location>
</feature>
<gene>
    <name evidence="8" type="ORF">FRACYDRAFT_260081</name>
</gene>
<evidence type="ECO:0000313" key="9">
    <source>
        <dbReference type="Proteomes" id="UP000095751"/>
    </source>
</evidence>
<dbReference type="EMBL" id="KV784355">
    <property type="protein sequence ID" value="OEU19738.1"/>
    <property type="molecule type" value="Genomic_DNA"/>
</dbReference>
<name>A0A1E7FNJ7_9STRA</name>
<dbReference type="GO" id="GO:0016020">
    <property type="term" value="C:membrane"/>
    <property type="evidence" value="ECO:0007669"/>
    <property type="project" value="UniProtKB-SubCell"/>
</dbReference>
<reference evidence="8 9" key="1">
    <citation type="submission" date="2016-09" db="EMBL/GenBank/DDBJ databases">
        <title>Extensive genetic diversity and differential bi-allelic expression allows diatom success in the polar Southern Ocean.</title>
        <authorList>
            <consortium name="DOE Joint Genome Institute"/>
            <person name="Mock T."/>
            <person name="Otillar R.P."/>
            <person name="Strauss J."/>
            <person name="Dupont C."/>
            <person name="Frickenhaus S."/>
            <person name="Maumus F."/>
            <person name="Mcmullan M."/>
            <person name="Sanges R."/>
            <person name="Schmutz J."/>
            <person name="Toseland A."/>
            <person name="Valas R."/>
            <person name="Veluchamy A."/>
            <person name="Ward B.J."/>
            <person name="Allen A."/>
            <person name="Barry K."/>
            <person name="Falciatore A."/>
            <person name="Ferrante M."/>
            <person name="Fortunato A.E."/>
            <person name="Gloeckner G."/>
            <person name="Gruber A."/>
            <person name="Hipkin R."/>
            <person name="Janech M."/>
            <person name="Kroth P."/>
            <person name="Leese F."/>
            <person name="Lindquist E."/>
            <person name="Lyon B.R."/>
            <person name="Martin J."/>
            <person name="Mayer C."/>
            <person name="Parker M."/>
            <person name="Quesneville H."/>
            <person name="Raymond J."/>
            <person name="Uhlig C."/>
            <person name="Valentin K.U."/>
            <person name="Worden A.Z."/>
            <person name="Armbrust E.V."/>
            <person name="Bowler C."/>
            <person name="Green B."/>
            <person name="Moulton V."/>
            <person name="Van Oosterhout C."/>
            <person name="Grigoriev I."/>
        </authorList>
    </citation>
    <scope>NUCLEOTIDE SEQUENCE [LARGE SCALE GENOMIC DNA]</scope>
    <source>
        <strain evidence="8 9">CCMP1102</strain>
    </source>
</reference>
<keyword evidence="4 7" id="KW-0732">Signal</keyword>
<sequence>MRLPLVITVAAAVAASVFQVSEAGTTDHRYKKDEHIELWVNKVGPYANPQEAYEYYKLPYCAPDTKHHPDTTGGAGRWNEWKSLSMGEHLGGHSLRHSGHDILFLSKSKEPETCTTKPLTLLEADQFAKAIQHRWFYQMYLDDLPVWGMVGEMLPKADSFNLKEKDDLERLDHISELDDSQVGDLHPYVYTKRNLIISYNNDQIVKVDLTSDPKSLVQVKEGAKLDFALHVQFETTSDEFHTRFDRYLDHEFFKHPIHWFSVFNSFMMVLFLMGLVALILLRTLKKDYARYGLIHDLEDGEDEDEKDAMLHDKVEDAGWKQVHGDVFRAPSTLPLFAALIGTGWQLVVLTFGVILFAVLGPVHGEVHEERGKMMQAILICYAFSTIVSGYMSGRYFKQYYPTVARSSKISGPNNLWQLTMGLTVVLLPVLTVLIFSVLNFVAILYGTMNSIPFSVILKLFFLYVFVSVPLCVVGTLLGRHSSNGTASSFPCRVNAIPRPIPQDVPWYGKPSGLIPLAGLLSFGSIFIELYYVLTSLWNYKFYHVYGFLFGVYAILTIVVGMTSIIVVYFCLNAENYLWQWTAFGSGASTSVYVFLYGIYYYIFKTQMHGFLQFCFYFGYMSLIALNLGLLCGTMGHAAASRFVRAIFNNVKVD</sequence>
<feature type="transmembrane region" description="Helical" evidence="7">
    <location>
        <begin position="513"/>
        <end position="533"/>
    </location>
</feature>
<dbReference type="OrthoDB" id="1666796at2759"/>
<keyword evidence="9" id="KW-1185">Reference proteome</keyword>
<evidence type="ECO:0000256" key="7">
    <source>
        <dbReference type="RuleBase" id="RU363079"/>
    </source>
</evidence>
<evidence type="ECO:0000256" key="4">
    <source>
        <dbReference type="ARBA" id="ARBA00022729"/>
    </source>
</evidence>
<comment type="similarity">
    <text evidence="2 7">Belongs to the nonaspanin (TM9SF) (TC 9.A.2) family.</text>
</comment>
<feature type="transmembrane region" description="Helical" evidence="7">
    <location>
        <begin position="257"/>
        <end position="281"/>
    </location>
</feature>
<dbReference type="PANTHER" id="PTHR10766:SF41">
    <property type="entry name" value="TRANSMEMBRANE 9 SUPERFAMILY MEMBER 3"/>
    <property type="match status" value="1"/>
</dbReference>
<dbReference type="AlphaFoldDB" id="A0A1E7FNJ7"/>
<keyword evidence="3 7" id="KW-0812">Transmembrane</keyword>
<feature type="transmembrane region" description="Helical" evidence="7">
    <location>
        <begin position="335"/>
        <end position="361"/>
    </location>
</feature>
<dbReference type="PANTHER" id="PTHR10766">
    <property type="entry name" value="TRANSMEMBRANE 9 SUPERFAMILY PROTEIN"/>
    <property type="match status" value="1"/>
</dbReference>
<feature type="chain" id="PRO_5009028423" description="Transmembrane 9 superfamily member" evidence="7">
    <location>
        <begin position="24"/>
        <end position="653"/>
    </location>
</feature>
<feature type="signal peptide" evidence="7">
    <location>
        <begin position="1"/>
        <end position="23"/>
    </location>
</feature>
<dbReference type="InParanoid" id="A0A1E7FNJ7"/>
<dbReference type="KEGG" id="fcy:FRACYDRAFT_260081"/>
<dbReference type="Proteomes" id="UP000095751">
    <property type="component" value="Unassembled WGS sequence"/>
</dbReference>
<feature type="transmembrane region" description="Helical" evidence="7">
    <location>
        <begin position="373"/>
        <end position="393"/>
    </location>
</feature>
<evidence type="ECO:0000256" key="1">
    <source>
        <dbReference type="ARBA" id="ARBA00004141"/>
    </source>
</evidence>
<evidence type="ECO:0000256" key="6">
    <source>
        <dbReference type="ARBA" id="ARBA00023136"/>
    </source>
</evidence>
<feature type="transmembrane region" description="Helical" evidence="7">
    <location>
        <begin position="414"/>
        <end position="445"/>
    </location>
</feature>
<protein>
    <recommendedName>
        <fullName evidence="7">Transmembrane 9 superfamily member</fullName>
    </recommendedName>
</protein>
<evidence type="ECO:0000256" key="2">
    <source>
        <dbReference type="ARBA" id="ARBA00005227"/>
    </source>
</evidence>